<sequence>MSPSPQPLQHGVPINNDKKRSITKLLQKHGKEWQKEDSLVFFKEAFQTVVESQQDTEEESNCEEEVFDCYLAPLGYFAPEVRKYYCHVVRSRTNQTDRFLCIEPVYTVYKNCCENENKQYLEKMLLCIKTSSVQQNWVNFAPNLG</sequence>
<evidence type="ECO:0000313" key="1">
    <source>
        <dbReference type="EMBL" id="KAK9739087.1"/>
    </source>
</evidence>
<dbReference type="AlphaFoldDB" id="A0AAW1LZN0"/>
<organism evidence="1 2">
    <name type="scientific">Popillia japonica</name>
    <name type="common">Japanese beetle</name>
    <dbReference type="NCBI Taxonomy" id="7064"/>
    <lineage>
        <taxon>Eukaryota</taxon>
        <taxon>Metazoa</taxon>
        <taxon>Ecdysozoa</taxon>
        <taxon>Arthropoda</taxon>
        <taxon>Hexapoda</taxon>
        <taxon>Insecta</taxon>
        <taxon>Pterygota</taxon>
        <taxon>Neoptera</taxon>
        <taxon>Endopterygota</taxon>
        <taxon>Coleoptera</taxon>
        <taxon>Polyphaga</taxon>
        <taxon>Scarabaeiformia</taxon>
        <taxon>Scarabaeidae</taxon>
        <taxon>Rutelinae</taxon>
        <taxon>Popillia</taxon>
    </lineage>
</organism>
<keyword evidence="2" id="KW-1185">Reference proteome</keyword>
<dbReference type="Proteomes" id="UP001458880">
    <property type="component" value="Unassembled WGS sequence"/>
</dbReference>
<comment type="caution">
    <text evidence="1">The sequence shown here is derived from an EMBL/GenBank/DDBJ whole genome shotgun (WGS) entry which is preliminary data.</text>
</comment>
<proteinExistence type="predicted"/>
<accession>A0AAW1LZN0</accession>
<gene>
    <name evidence="1" type="ORF">QE152_g9355</name>
</gene>
<protein>
    <submittedName>
        <fullName evidence="1">Uncharacterized protein</fullName>
    </submittedName>
</protein>
<reference evidence="1 2" key="1">
    <citation type="journal article" date="2024" name="BMC Genomics">
        <title>De novo assembly and annotation of Popillia japonica's genome with initial clues to its potential as an invasive pest.</title>
        <authorList>
            <person name="Cucini C."/>
            <person name="Boschi S."/>
            <person name="Funari R."/>
            <person name="Cardaioli E."/>
            <person name="Iannotti N."/>
            <person name="Marturano G."/>
            <person name="Paoli F."/>
            <person name="Bruttini M."/>
            <person name="Carapelli A."/>
            <person name="Frati F."/>
            <person name="Nardi F."/>
        </authorList>
    </citation>
    <scope>NUCLEOTIDE SEQUENCE [LARGE SCALE GENOMIC DNA]</scope>
    <source>
        <strain evidence="1">DMR45628</strain>
    </source>
</reference>
<name>A0AAW1LZN0_POPJA</name>
<dbReference type="EMBL" id="JASPKY010000079">
    <property type="protein sequence ID" value="KAK9739087.1"/>
    <property type="molecule type" value="Genomic_DNA"/>
</dbReference>
<evidence type="ECO:0000313" key="2">
    <source>
        <dbReference type="Proteomes" id="UP001458880"/>
    </source>
</evidence>